<name>A0ACB8F7R5_9SAUR</name>
<proteinExistence type="predicted"/>
<protein>
    <submittedName>
        <fullName evidence="1">Uncharacterized protein</fullName>
    </submittedName>
</protein>
<keyword evidence="2" id="KW-1185">Reference proteome</keyword>
<dbReference type="EMBL" id="CM037621">
    <property type="protein sequence ID" value="KAH8001203.1"/>
    <property type="molecule type" value="Genomic_DNA"/>
</dbReference>
<sequence length="81" mass="9304">MPTVAADPIRIHPQGNLERNNWCDRHNTIHRRLDNIQEQVEKTIYHLESDVKSLLSAVNEIPWNVPLVPGTPLVDIFEDPS</sequence>
<evidence type="ECO:0000313" key="2">
    <source>
        <dbReference type="Proteomes" id="UP000827872"/>
    </source>
</evidence>
<evidence type="ECO:0000313" key="1">
    <source>
        <dbReference type="EMBL" id="KAH8001203.1"/>
    </source>
</evidence>
<reference evidence="1" key="1">
    <citation type="submission" date="2021-08" db="EMBL/GenBank/DDBJ databases">
        <title>The first chromosome-level gecko genome reveals the dynamic sex chromosomes of Neotropical dwarf geckos (Sphaerodactylidae: Sphaerodactylus).</title>
        <authorList>
            <person name="Pinto B.J."/>
            <person name="Keating S.E."/>
            <person name="Gamble T."/>
        </authorList>
    </citation>
    <scope>NUCLEOTIDE SEQUENCE</scope>
    <source>
        <strain evidence="1">TG3544</strain>
    </source>
</reference>
<dbReference type="Proteomes" id="UP000827872">
    <property type="component" value="Linkage Group LG08"/>
</dbReference>
<organism evidence="1 2">
    <name type="scientific">Sphaerodactylus townsendi</name>
    <dbReference type="NCBI Taxonomy" id="933632"/>
    <lineage>
        <taxon>Eukaryota</taxon>
        <taxon>Metazoa</taxon>
        <taxon>Chordata</taxon>
        <taxon>Craniata</taxon>
        <taxon>Vertebrata</taxon>
        <taxon>Euteleostomi</taxon>
        <taxon>Lepidosauria</taxon>
        <taxon>Squamata</taxon>
        <taxon>Bifurcata</taxon>
        <taxon>Gekkota</taxon>
        <taxon>Sphaerodactylidae</taxon>
        <taxon>Sphaerodactylus</taxon>
    </lineage>
</organism>
<gene>
    <name evidence="1" type="ORF">K3G42_002072</name>
</gene>
<comment type="caution">
    <text evidence="1">The sequence shown here is derived from an EMBL/GenBank/DDBJ whole genome shotgun (WGS) entry which is preliminary data.</text>
</comment>
<accession>A0ACB8F7R5</accession>